<dbReference type="EMBL" id="CP009962">
    <property type="protein sequence ID" value="AIY41235.1"/>
    <property type="molecule type" value="Genomic_DNA"/>
</dbReference>
<keyword evidence="7" id="KW-1185">Reference proteome</keyword>
<gene>
    <name evidence="6" type="ORF">LT85_2077</name>
</gene>
<accession>A0A0A1FBX9</accession>
<dbReference type="InterPro" id="IPR008217">
    <property type="entry name" value="Ccc1_fam"/>
</dbReference>
<reference evidence="7" key="1">
    <citation type="journal article" date="2014" name="Soil Biol. Biochem.">
        <title>Structure and function of bacterial communities in ageing soils: Insights from the Mendocino ecological staircase.</title>
        <authorList>
            <person name="Uroz S."/>
            <person name="Tech J.J."/>
            <person name="Sawaya N.A."/>
            <person name="Frey-Klett P."/>
            <person name="Leveau J.H.J."/>
        </authorList>
    </citation>
    <scope>NUCLEOTIDE SEQUENCE [LARGE SCALE GENOMIC DNA]</scope>
    <source>
        <strain evidence="7">Cal35</strain>
    </source>
</reference>
<feature type="transmembrane region" description="Helical" evidence="5">
    <location>
        <begin position="179"/>
        <end position="197"/>
    </location>
</feature>
<proteinExistence type="predicted"/>
<comment type="subcellular location">
    <subcellularLocation>
        <location evidence="1">Endomembrane system</location>
        <topology evidence="1">Multi-pass membrane protein</topology>
    </subcellularLocation>
</comment>
<feature type="transmembrane region" description="Helical" evidence="5">
    <location>
        <begin position="152"/>
        <end position="173"/>
    </location>
</feature>
<evidence type="ECO:0008006" key="8">
    <source>
        <dbReference type="Google" id="ProtNLM"/>
    </source>
</evidence>
<dbReference type="Pfam" id="PF01988">
    <property type="entry name" value="VIT1"/>
    <property type="match status" value="1"/>
</dbReference>
<evidence type="ECO:0000256" key="1">
    <source>
        <dbReference type="ARBA" id="ARBA00004127"/>
    </source>
</evidence>
<dbReference type="Proteomes" id="UP000030302">
    <property type="component" value="Chromosome"/>
</dbReference>
<dbReference type="OrthoDB" id="5506246at2"/>
<evidence type="ECO:0000256" key="4">
    <source>
        <dbReference type="ARBA" id="ARBA00023136"/>
    </source>
</evidence>
<evidence type="ECO:0000313" key="6">
    <source>
        <dbReference type="EMBL" id="AIY41235.1"/>
    </source>
</evidence>
<dbReference type="PANTHER" id="PTHR31851">
    <property type="entry name" value="FE(2+)/MN(2+) TRANSPORTER PCL1"/>
    <property type="match status" value="1"/>
</dbReference>
<feature type="transmembrane region" description="Helical" evidence="5">
    <location>
        <begin position="48"/>
        <end position="71"/>
    </location>
</feature>
<dbReference type="AlphaFoldDB" id="A0A0A1FBX9"/>
<dbReference type="GO" id="GO:0005384">
    <property type="term" value="F:manganese ion transmembrane transporter activity"/>
    <property type="evidence" value="ECO:0007669"/>
    <property type="project" value="InterPro"/>
</dbReference>
<protein>
    <recommendedName>
        <fullName evidence="8">Iron transporter</fullName>
    </recommendedName>
</protein>
<dbReference type="GO" id="GO:0030026">
    <property type="term" value="P:intracellular manganese ion homeostasis"/>
    <property type="evidence" value="ECO:0007669"/>
    <property type="project" value="InterPro"/>
</dbReference>
<evidence type="ECO:0000313" key="7">
    <source>
        <dbReference type="Proteomes" id="UP000030302"/>
    </source>
</evidence>
<evidence type="ECO:0000256" key="3">
    <source>
        <dbReference type="ARBA" id="ARBA00022989"/>
    </source>
</evidence>
<evidence type="ECO:0000256" key="2">
    <source>
        <dbReference type="ARBA" id="ARBA00022692"/>
    </source>
</evidence>
<evidence type="ECO:0000256" key="5">
    <source>
        <dbReference type="SAM" id="Phobius"/>
    </source>
</evidence>
<feature type="transmembrane region" description="Helical" evidence="5">
    <location>
        <begin position="21"/>
        <end position="42"/>
    </location>
</feature>
<organism evidence="6 7">
    <name type="scientific">Collimonas arenae</name>
    <dbReference type="NCBI Taxonomy" id="279058"/>
    <lineage>
        <taxon>Bacteria</taxon>
        <taxon>Pseudomonadati</taxon>
        <taxon>Pseudomonadota</taxon>
        <taxon>Betaproteobacteria</taxon>
        <taxon>Burkholderiales</taxon>
        <taxon>Oxalobacteraceae</taxon>
        <taxon>Collimonas</taxon>
    </lineage>
</organism>
<dbReference type="HOGENOM" id="CLU_038957_0_2_4"/>
<dbReference type="STRING" id="279058.LT85_2077"/>
<sequence length="232" mass="24656">MQHSHPHTEHHFEASDTVRDIVIGMADGLTVPFALAAGISGAAVGIDIIVTAGVAEIAAGSIAMGLGGYLAGRTQRQHYYAERAREEEEILNVPHRERKEVIDIMAQYGVTKQECEPMLAGLERNPIAWRDFMMRFELGLEEPQAGAARKSAITIALSYLVGGLIPLAPYILMHSIPEALTASTVITLVALFAFGYLKGSITGTGALKSALQTLMVGGLAAAAAFSIARLIS</sequence>
<dbReference type="KEGG" id="care:LT85_2077"/>
<dbReference type="GO" id="GO:0012505">
    <property type="term" value="C:endomembrane system"/>
    <property type="evidence" value="ECO:0007669"/>
    <property type="project" value="UniProtKB-SubCell"/>
</dbReference>
<name>A0A0A1FBX9_9BURK</name>
<keyword evidence="3 5" id="KW-1133">Transmembrane helix</keyword>
<keyword evidence="2 5" id="KW-0812">Transmembrane</keyword>
<keyword evidence="4 5" id="KW-0472">Membrane</keyword>
<dbReference type="RefSeq" id="WP_038488226.1">
    <property type="nucleotide sequence ID" value="NZ_CP009962.1"/>
</dbReference>
<feature type="transmembrane region" description="Helical" evidence="5">
    <location>
        <begin position="209"/>
        <end position="231"/>
    </location>
</feature>